<dbReference type="EMBL" id="PVWK01000034">
    <property type="protein sequence ID" value="PSB31611.1"/>
    <property type="molecule type" value="Genomic_DNA"/>
</dbReference>
<keyword evidence="3" id="KW-1185">Reference proteome</keyword>
<evidence type="ECO:0000313" key="2">
    <source>
        <dbReference type="EMBL" id="PSB31611.1"/>
    </source>
</evidence>
<feature type="compositionally biased region" description="Low complexity" evidence="1">
    <location>
        <begin position="64"/>
        <end position="75"/>
    </location>
</feature>
<reference evidence="3" key="1">
    <citation type="submission" date="2018-02" db="EMBL/GenBank/DDBJ databases">
        <authorList>
            <person name="Moore K."/>
            <person name="Momper L."/>
        </authorList>
    </citation>
    <scope>NUCLEOTIDE SEQUENCE [LARGE SCALE GENOMIC DNA]</scope>
    <source>
        <strain evidence="3">ULC18</strain>
    </source>
</reference>
<dbReference type="Proteomes" id="UP000239576">
    <property type="component" value="Unassembled WGS sequence"/>
</dbReference>
<sequence length="89" mass="10206">MLIPWLLPSVHFVGQFPFGRNASVETLTHYPAEKLGAGVTKLNQIHQATQAYLDGRGISQTTWQQMQDDLQQQKQQRIRSRQKDLGLEM</sequence>
<name>A0A2T1EFY2_9CYAN</name>
<proteinExistence type="predicted"/>
<organism evidence="2 3">
    <name type="scientific">Stenomitos frigidus ULC18</name>
    <dbReference type="NCBI Taxonomy" id="2107698"/>
    <lineage>
        <taxon>Bacteria</taxon>
        <taxon>Bacillati</taxon>
        <taxon>Cyanobacteriota</taxon>
        <taxon>Cyanophyceae</taxon>
        <taxon>Leptolyngbyales</taxon>
        <taxon>Leptolyngbyaceae</taxon>
        <taxon>Stenomitos</taxon>
    </lineage>
</organism>
<protein>
    <submittedName>
        <fullName evidence="2">Uncharacterized protein</fullName>
    </submittedName>
</protein>
<gene>
    <name evidence="2" type="ORF">C7B82_07240</name>
</gene>
<evidence type="ECO:0000313" key="3">
    <source>
        <dbReference type="Proteomes" id="UP000239576"/>
    </source>
</evidence>
<dbReference type="AlphaFoldDB" id="A0A2T1EFY2"/>
<reference evidence="2 3" key="2">
    <citation type="submission" date="2018-03" db="EMBL/GenBank/DDBJ databases">
        <title>The ancient ancestry and fast evolution of plastids.</title>
        <authorList>
            <person name="Moore K.R."/>
            <person name="Magnabosco C."/>
            <person name="Momper L."/>
            <person name="Gold D.A."/>
            <person name="Bosak T."/>
            <person name="Fournier G.P."/>
        </authorList>
    </citation>
    <scope>NUCLEOTIDE SEQUENCE [LARGE SCALE GENOMIC DNA]</scope>
    <source>
        <strain evidence="2 3">ULC18</strain>
    </source>
</reference>
<comment type="caution">
    <text evidence="2">The sequence shown here is derived from an EMBL/GenBank/DDBJ whole genome shotgun (WGS) entry which is preliminary data.</text>
</comment>
<feature type="region of interest" description="Disordered" evidence="1">
    <location>
        <begin position="64"/>
        <end position="89"/>
    </location>
</feature>
<evidence type="ECO:0000256" key="1">
    <source>
        <dbReference type="SAM" id="MobiDB-lite"/>
    </source>
</evidence>
<accession>A0A2T1EFY2</accession>